<dbReference type="InterPro" id="IPR012255">
    <property type="entry name" value="ETF_b"/>
</dbReference>
<dbReference type="PIRSF" id="PIRSF000090">
    <property type="entry name" value="Beta-ETF"/>
    <property type="match status" value="1"/>
</dbReference>
<organism evidence="3 4">
    <name type="scientific">Eubacterium barkeri</name>
    <name type="common">Clostridium barkeri</name>
    <dbReference type="NCBI Taxonomy" id="1528"/>
    <lineage>
        <taxon>Bacteria</taxon>
        <taxon>Bacillati</taxon>
        <taxon>Bacillota</taxon>
        <taxon>Clostridia</taxon>
        <taxon>Eubacteriales</taxon>
        <taxon>Eubacteriaceae</taxon>
        <taxon>Eubacterium</taxon>
    </lineage>
</organism>
<evidence type="ECO:0000256" key="1">
    <source>
        <dbReference type="ARBA" id="ARBA00042002"/>
    </source>
</evidence>
<protein>
    <recommendedName>
        <fullName evidence="1">Electron transfer flavoprotein small subunit</fullName>
    </recommendedName>
</protein>
<dbReference type="SUPFAM" id="SSF52402">
    <property type="entry name" value="Adenine nucleotide alpha hydrolases-like"/>
    <property type="match status" value="1"/>
</dbReference>
<dbReference type="STRING" id="1528.SAMN04488579_12330"/>
<dbReference type="GO" id="GO:0009055">
    <property type="term" value="F:electron transfer activity"/>
    <property type="evidence" value="ECO:0007669"/>
    <property type="project" value="InterPro"/>
</dbReference>
<keyword evidence="4" id="KW-1185">Reference proteome</keyword>
<dbReference type="EMBL" id="FNOU01000023">
    <property type="protein sequence ID" value="SDY27389.1"/>
    <property type="molecule type" value="Genomic_DNA"/>
</dbReference>
<dbReference type="InterPro" id="IPR033948">
    <property type="entry name" value="ETF_beta_N"/>
</dbReference>
<dbReference type="SMART" id="SM00893">
    <property type="entry name" value="ETF"/>
    <property type="match status" value="1"/>
</dbReference>
<name>A0A1H3IJE0_EUBBA</name>
<dbReference type="OrthoDB" id="9804960at2"/>
<dbReference type="RefSeq" id="WP_090246651.1">
    <property type="nucleotide sequence ID" value="NZ_FNOU01000023.1"/>
</dbReference>
<feature type="domain" description="Electron transfer flavoprotein alpha/beta-subunit N-terminal" evidence="2">
    <location>
        <begin position="22"/>
        <end position="218"/>
    </location>
</feature>
<reference evidence="4" key="1">
    <citation type="submission" date="2016-10" db="EMBL/GenBank/DDBJ databases">
        <authorList>
            <person name="Varghese N."/>
            <person name="Submissions S."/>
        </authorList>
    </citation>
    <scope>NUCLEOTIDE SEQUENCE [LARGE SCALE GENOMIC DNA]</scope>
    <source>
        <strain evidence="4">VPI 5359</strain>
    </source>
</reference>
<dbReference type="InterPro" id="IPR014730">
    <property type="entry name" value="ETF_a/b_N"/>
</dbReference>
<proteinExistence type="predicted"/>
<accession>A0A1H3IJE0</accession>
<dbReference type="Gene3D" id="3.40.50.620">
    <property type="entry name" value="HUPs"/>
    <property type="match status" value="1"/>
</dbReference>
<evidence type="ECO:0000313" key="3">
    <source>
        <dbReference type="EMBL" id="SDY27389.1"/>
    </source>
</evidence>
<dbReference type="PANTHER" id="PTHR21294">
    <property type="entry name" value="ELECTRON TRANSFER FLAVOPROTEIN BETA-SUBUNIT"/>
    <property type="match status" value="1"/>
</dbReference>
<dbReference type="Proteomes" id="UP000199652">
    <property type="component" value="Unassembled WGS sequence"/>
</dbReference>
<sequence>MNILVCIKQVPDDSIEVHLGADGTPAIADITKVVNAFDTYALEMATRLKENLGDDTQITVLCVGPDEAKNSLKNCLAVGGDFATLAWDPAFDGSDSLGVATILKDAIASLEAEKGAFDLIFTGKEATDAALGQTGIILADLLGDGVITNVIDIQVEDGKATAKQETEEGYRTVVSATPCVLTVSKPEYEPRYPTIKNKMAARKKPIDTLAADLLADAADVGTTGAKVVTLKVYEPPKKAAGVKVQEESDEDSALKAIAMMVEAKVLG</sequence>
<evidence type="ECO:0000313" key="4">
    <source>
        <dbReference type="Proteomes" id="UP000199652"/>
    </source>
</evidence>
<dbReference type="PANTHER" id="PTHR21294:SF17">
    <property type="entry name" value="PROTEIN FIXA"/>
    <property type="match status" value="1"/>
</dbReference>
<dbReference type="InterPro" id="IPR014729">
    <property type="entry name" value="Rossmann-like_a/b/a_fold"/>
</dbReference>
<evidence type="ECO:0000259" key="2">
    <source>
        <dbReference type="SMART" id="SM00893"/>
    </source>
</evidence>
<dbReference type="Pfam" id="PF01012">
    <property type="entry name" value="ETF"/>
    <property type="match status" value="1"/>
</dbReference>
<dbReference type="CDD" id="cd01714">
    <property type="entry name" value="ETF_beta"/>
    <property type="match status" value="1"/>
</dbReference>
<dbReference type="AlphaFoldDB" id="A0A1H3IJE0"/>
<gene>
    <name evidence="3" type="ORF">SAMN04488579_12330</name>
</gene>